<dbReference type="EMBL" id="LAZR01026959">
    <property type="protein sequence ID" value="KKL67169.1"/>
    <property type="molecule type" value="Genomic_DNA"/>
</dbReference>
<comment type="caution">
    <text evidence="4">The sequence shown here is derived from an EMBL/GenBank/DDBJ whole genome shotgun (WGS) entry which is preliminary data.</text>
</comment>
<name>A0A0F9DZK6_9ZZZZ</name>
<sequence>MILHSDNLHLKFLIQVHYLFSPYYAYTLQSFKISFYFPLLHLITQILLKAKSTRYWDNSIYERSLASNSEYIKRKIREALRGTSITVILITRTTKNSNYVKYEYQKSVEHKNVMMGISPYQGWKTKTHGFTASEGRKLEKNYSDHKVDSNSILEGKTSHVHRWVYFYNKATYRWIENYNLLGGKPSSPQWFKGRRLIIRRQINRQRRLQACIITKNNFIISKTSYIVKAKDDNIRTLKYLLAILNSKILSFIMIYLPFFDMRRVKDDFPTLEPNDFKSLPIPIPTNTEKEKIVAQIDRVQDIYEEILKFLKRGGLIRIYTSTSNRAEKISFSNPSSFSFLTYIRDIKRIIIQPPIEHIDWSYYLSDWQTTGKISINGHINKKITQNRIDYDISPPVLVIRKDISIKSYNVKLLEFIQILINFRVPKTLSDIITSIKVPSSEVIVSFVDETLPSMRKSILKLIESAWIEDDKLEVMIKDLYKITPSEFQHIKKMMAMWIRT</sequence>
<dbReference type="InterPro" id="IPR015032">
    <property type="entry name" value="ThsB__TIR-like_domain"/>
</dbReference>
<feature type="transmembrane region" description="Helical" evidence="1">
    <location>
        <begin position="239"/>
        <end position="259"/>
    </location>
</feature>
<feature type="domain" description="Thoeris protein ThsB TIR-like" evidence="2">
    <location>
        <begin position="44"/>
        <end position="119"/>
    </location>
</feature>
<gene>
    <name evidence="4" type="ORF">LCGC14_2137660</name>
</gene>
<protein>
    <submittedName>
        <fullName evidence="4">Uncharacterized protein</fullName>
    </submittedName>
</protein>
<evidence type="ECO:0000313" key="4">
    <source>
        <dbReference type="EMBL" id="KKL67169.1"/>
    </source>
</evidence>
<evidence type="ECO:0000256" key="1">
    <source>
        <dbReference type="SAM" id="Phobius"/>
    </source>
</evidence>
<feature type="transmembrane region" description="Helical" evidence="1">
    <location>
        <begin position="23"/>
        <end position="48"/>
    </location>
</feature>
<proteinExistence type="predicted"/>
<accession>A0A0F9DZK6</accession>
<keyword evidence="1" id="KW-1133">Transmembrane helix</keyword>
<dbReference type="Gene3D" id="3.40.50.11200">
    <property type="match status" value="1"/>
</dbReference>
<dbReference type="InterPro" id="IPR025931">
    <property type="entry name" value="TaqI_C"/>
</dbReference>
<reference evidence="4" key="1">
    <citation type="journal article" date="2015" name="Nature">
        <title>Complex archaea that bridge the gap between prokaryotes and eukaryotes.</title>
        <authorList>
            <person name="Spang A."/>
            <person name="Saw J.H."/>
            <person name="Jorgensen S.L."/>
            <person name="Zaremba-Niedzwiedzka K."/>
            <person name="Martijn J."/>
            <person name="Lind A.E."/>
            <person name="van Eijk R."/>
            <person name="Schleper C."/>
            <person name="Guy L."/>
            <person name="Ettema T.J."/>
        </authorList>
    </citation>
    <scope>NUCLEOTIDE SEQUENCE</scope>
</reference>
<keyword evidence="1" id="KW-0812">Transmembrane</keyword>
<dbReference type="SUPFAM" id="SSF116734">
    <property type="entry name" value="DNA methylase specificity domain"/>
    <property type="match status" value="1"/>
</dbReference>
<keyword evidence="1" id="KW-0472">Membrane</keyword>
<evidence type="ECO:0000259" key="3">
    <source>
        <dbReference type="Pfam" id="PF12950"/>
    </source>
</evidence>
<dbReference type="Pfam" id="PF12950">
    <property type="entry name" value="TaqI_C"/>
    <property type="match status" value="1"/>
</dbReference>
<dbReference type="Pfam" id="PF08937">
    <property type="entry name" value="ThsB_TIR"/>
    <property type="match status" value="1"/>
</dbReference>
<organism evidence="4">
    <name type="scientific">marine sediment metagenome</name>
    <dbReference type="NCBI Taxonomy" id="412755"/>
    <lineage>
        <taxon>unclassified sequences</taxon>
        <taxon>metagenomes</taxon>
        <taxon>ecological metagenomes</taxon>
    </lineage>
</organism>
<evidence type="ECO:0000259" key="2">
    <source>
        <dbReference type="Pfam" id="PF08937"/>
    </source>
</evidence>
<dbReference type="AlphaFoldDB" id="A0A0F9DZK6"/>
<feature type="domain" description="TaqI-like C-terminal specificity" evidence="3">
    <location>
        <begin position="185"/>
        <end position="281"/>
    </location>
</feature>